<evidence type="ECO:0000259" key="7">
    <source>
        <dbReference type="Pfam" id="PF25967"/>
    </source>
</evidence>
<feature type="region of interest" description="Disordered" evidence="4">
    <location>
        <begin position="439"/>
        <end position="474"/>
    </location>
</feature>
<dbReference type="Gene3D" id="2.40.420.20">
    <property type="match status" value="1"/>
</dbReference>
<dbReference type="Pfam" id="PF25917">
    <property type="entry name" value="BSH_RND"/>
    <property type="match status" value="1"/>
</dbReference>
<feature type="coiled-coil region" evidence="3">
    <location>
        <begin position="138"/>
        <end position="165"/>
    </location>
</feature>
<name>A0A517SLU0_9PLAN</name>
<comment type="subcellular location">
    <subcellularLocation>
        <location evidence="1">Cell envelope</location>
    </subcellularLocation>
</comment>
<dbReference type="SUPFAM" id="SSF111369">
    <property type="entry name" value="HlyD-like secretion proteins"/>
    <property type="match status" value="2"/>
</dbReference>
<protein>
    <submittedName>
        <fullName evidence="8">Efflux pump periplasmic linker BepF</fullName>
    </submittedName>
</protein>
<dbReference type="Gene3D" id="2.40.50.100">
    <property type="match status" value="2"/>
</dbReference>
<evidence type="ECO:0000259" key="5">
    <source>
        <dbReference type="Pfam" id="PF25917"/>
    </source>
</evidence>
<dbReference type="GO" id="GO:0022857">
    <property type="term" value="F:transmembrane transporter activity"/>
    <property type="evidence" value="ECO:0007669"/>
    <property type="project" value="InterPro"/>
</dbReference>
<dbReference type="GO" id="GO:0046677">
    <property type="term" value="P:response to antibiotic"/>
    <property type="evidence" value="ECO:0007669"/>
    <property type="project" value="TreeGrafter"/>
</dbReference>
<dbReference type="GO" id="GO:0005886">
    <property type="term" value="C:plasma membrane"/>
    <property type="evidence" value="ECO:0007669"/>
    <property type="project" value="TreeGrafter"/>
</dbReference>
<dbReference type="Proteomes" id="UP000315700">
    <property type="component" value="Chromosome"/>
</dbReference>
<dbReference type="KEGG" id="ccos:Pan44_51440"/>
<evidence type="ECO:0000256" key="2">
    <source>
        <dbReference type="ARBA" id="ARBA00009477"/>
    </source>
</evidence>
<keyword evidence="9" id="KW-1185">Reference proteome</keyword>
<comment type="similarity">
    <text evidence="2">Belongs to the membrane fusion protein (MFP) (TC 8.A.1) family.</text>
</comment>
<dbReference type="Pfam" id="PF25944">
    <property type="entry name" value="Beta-barrel_RND"/>
    <property type="match status" value="1"/>
</dbReference>
<proteinExistence type="inferred from homology"/>
<feature type="domain" description="Multidrug resistance protein MdtA-like beta-barrel" evidence="6">
    <location>
        <begin position="281"/>
        <end position="362"/>
    </location>
</feature>
<dbReference type="PANTHER" id="PTHR30158">
    <property type="entry name" value="ACRA/E-RELATED COMPONENT OF DRUG EFFLUX TRANSPORTER"/>
    <property type="match status" value="1"/>
</dbReference>
<sequence>MSVRKYPGFIRSRSRFRFFTSEGVQRAVVHRNSLFTFLVLVTVVESGCGPANSYQAPPPPDVQVALPLQQPVTSYVEQTGTAQASARVELRARVNGFLQERKFEDGDLVKAGQLLFVIDEEPFRVKLQYALAKEREASANLQKAKQSKAREIARAQVELRQSEVQLATKNHSRHSDLLAQKATAQQEFDQVAAALQVADAQLLATQAELEQATVNFDANILGAEAALELAKSEVRTAELDLGYCRVTAPISGRIDRRAFDIGNYITADSSTPLAAIVKTDPIYAYAAINENELLRIQSRYMGGGKEQSIPVMMAIGEDRTFTMTGKVDYISPTVQTGTGTVQVRGVFENAGVLPGMFIRLRIPSEEHADAILVSERSLAYDQTGAYVYVVNADDTVERRLVIPGDLLDSHRVVKGELTAGDRVVVDGLLKVRPGMKVNPKLAGKAERPPTAPSVTTRRVLPEQETDAVAASSTN</sequence>
<dbReference type="InterPro" id="IPR006143">
    <property type="entry name" value="RND_pump_MFP"/>
</dbReference>
<dbReference type="OrthoDB" id="9816569at2"/>
<dbReference type="AlphaFoldDB" id="A0A517SLU0"/>
<evidence type="ECO:0000313" key="8">
    <source>
        <dbReference type="EMBL" id="QDT57078.1"/>
    </source>
</evidence>
<dbReference type="InterPro" id="IPR058625">
    <property type="entry name" value="MdtA-like_BSH"/>
</dbReference>
<dbReference type="PANTHER" id="PTHR30158:SF10">
    <property type="entry name" value="CATION EFFLUX PUMP"/>
    <property type="match status" value="1"/>
</dbReference>
<keyword evidence="3" id="KW-0175">Coiled coil</keyword>
<feature type="domain" description="Multidrug resistance protein MdtA-like C-terminal permuted SH3" evidence="7">
    <location>
        <begin position="369"/>
        <end position="428"/>
    </location>
</feature>
<dbReference type="Pfam" id="PF25967">
    <property type="entry name" value="RND-MFP_C"/>
    <property type="match status" value="1"/>
</dbReference>
<evidence type="ECO:0000256" key="1">
    <source>
        <dbReference type="ARBA" id="ARBA00004196"/>
    </source>
</evidence>
<dbReference type="InterPro" id="IPR058627">
    <property type="entry name" value="MdtA-like_C"/>
</dbReference>
<gene>
    <name evidence="8" type="primary">bepF_5</name>
    <name evidence="8" type="ORF">Pan44_51440</name>
</gene>
<evidence type="ECO:0000313" key="9">
    <source>
        <dbReference type="Proteomes" id="UP000315700"/>
    </source>
</evidence>
<evidence type="ECO:0000256" key="3">
    <source>
        <dbReference type="SAM" id="Coils"/>
    </source>
</evidence>
<feature type="domain" description="Multidrug resistance protein MdtA-like barrel-sandwich hybrid" evidence="5">
    <location>
        <begin position="87"/>
        <end position="275"/>
    </location>
</feature>
<organism evidence="8 9">
    <name type="scientific">Caulifigura coniformis</name>
    <dbReference type="NCBI Taxonomy" id="2527983"/>
    <lineage>
        <taxon>Bacteria</taxon>
        <taxon>Pseudomonadati</taxon>
        <taxon>Planctomycetota</taxon>
        <taxon>Planctomycetia</taxon>
        <taxon>Planctomycetales</taxon>
        <taxon>Planctomycetaceae</taxon>
        <taxon>Caulifigura</taxon>
    </lineage>
</organism>
<dbReference type="RefSeq" id="WP_145034466.1">
    <property type="nucleotide sequence ID" value="NZ_CP036271.1"/>
</dbReference>
<evidence type="ECO:0000256" key="4">
    <source>
        <dbReference type="SAM" id="MobiDB-lite"/>
    </source>
</evidence>
<dbReference type="NCBIfam" id="TIGR01730">
    <property type="entry name" value="RND_mfp"/>
    <property type="match status" value="1"/>
</dbReference>
<dbReference type="InterPro" id="IPR058626">
    <property type="entry name" value="MdtA-like_b-barrel"/>
</dbReference>
<accession>A0A517SLU0</accession>
<reference evidence="8 9" key="1">
    <citation type="submission" date="2019-02" db="EMBL/GenBank/DDBJ databases">
        <title>Deep-cultivation of Planctomycetes and their phenomic and genomic characterization uncovers novel biology.</title>
        <authorList>
            <person name="Wiegand S."/>
            <person name="Jogler M."/>
            <person name="Boedeker C."/>
            <person name="Pinto D."/>
            <person name="Vollmers J."/>
            <person name="Rivas-Marin E."/>
            <person name="Kohn T."/>
            <person name="Peeters S.H."/>
            <person name="Heuer A."/>
            <person name="Rast P."/>
            <person name="Oberbeckmann S."/>
            <person name="Bunk B."/>
            <person name="Jeske O."/>
            <person name="Meyerdierks A."/>
            <person name="Storesund J.E."/>
            <person name="Kallscheuer N."/>
            <person name="Luecker S."/>
            <person name="Lage O.M."/>
            <person name="Pohl T."/>
            <person name="Merkel B.J."/>
            <person name="Hornburger P."/>
            <person name="Mueller R.-W."/>
            <person name="Bruemmer F."/>
            <person name="Labrenz M."/>
            <person name="Spormann A.M."/>
            <person name="Op den Camp H."/>
            <person name="Overmann J."/>
            <person name="Amann R."/>
            <person name="Jetten M.S.M."/>
            <person name="Mascher T."/>
            <person name="Medema M.H."/>
            <person name="Devos D.P."/>
            <person name="Kaster A.-K."/>
            <person name="Ovreas L."/>
            <person name="Rohde M."/>
            <person name="Galperin M.Y."/>
            <person name="Jogler C."/>
        </authorList>
    </citation>
    <scope>NUCLEOTIDE SEQUENCE [LARGE SCALE GENOMIC DNA]</scope>
    <source>
        <strain evidence="8 9">Pan44</strain>
    </source>
</reference>
<dbReference type="Gene3D" id="1.10.287.470">
    <property type="entry name" value="Helix hairpin bin"/>
    <property type="match status" value="3"/>
</dbReference>
<dbReference type="Gene3D" id="2.40.30.170">
    <property type="match status" value="1"/>
</dbReference>
<dbReference type="InParanoid" id="A0A517SLU0"/>
<evidence type="ECO:0000259" key="6">
    <source>
        <dbReference type="Pfam" id="PF25944"/>
    </source>
</evidence>
<dbReference type="GO" id="GO:0030313">
    <property type="term" value="C:cell envelope"/>
    <property type="evidence" value="ECO:0007669"/>
    <property type="project" value="UniProtKB-SubCell"/>
</dbReference>
<dbReference type="EMBL" id="CP036271">
    <property type="protein sequence ID" value="QDT57078.1"/>
    <property type="molecule type" value="Genomic_DNA"/>
</dbReference>